<protein>
    <recommendedName>
        <fullName evidence="1">DUF6598 domain-containing protein</fullName>
    </recommendedName>
</protein>
<feature type="domain" description="DUF6598" evidence="1">
    <location>
        <begin position="183"/>
        <end position="409"/>
    </location>
</feature>
<keyword evidence="3" id="KW-1185">Reference proteome</keyword>
<sequence length="416" mass="47176">MRSIISRSIVGLRWGRSVASIVSASRRWYPQRRDAAQKPAASSQPAKLLDRISRFAYEPWNMQHGIGSISDKNWISEGMERGEVRKESNDVHDSKIMERAEVRKENNDVHDSKFMAADRIWHARILEKSSHRDGAIYKENWGECFLMDLADRNETVSELKMLTKALPCYPDQENCIAHMPCGMIQIFSVRLGKTLRSGPIRLYGYMAARDDMDGLLNYVFNCNRDNPVIMQQDSIIEMTGPKRGIIMLSDVLIEFDMKIETGEKEEDDILIDGLMQLDPRMSTRPFTIRFNSNCGTVDMCLALVEDAVEAIIEVFISEVQSVFNLSLSSFVTIREVGKEFQLFNGVVGELGIKRFVVAVPIDTMMHLKFKIGEKGSDSHVLHNCSFNAKLHGSPSQQIKLEAACISVKVTWSPPLY</sequence>
<dbReference type="Proteomes" id="UP001497457">
    <property type="component" value="Chromosome 13rd"/>
</dbReference>
<dbReference type="Pfam" id="PF20241">
    <property type="entry name" value="DUF6598"/>
    <property type="match status" value="1"/>
</dbReference>
<dbReference type="PANTHER" id="PTHR33065:SF19">
    <property type="entry name" value="OS11G0130700 PROTEIN"/>
    <property type="match status" value="1"/>
</dbReference>
<gene>
    <name evidence="2" type="ORF">URODEC1_LOCUS16388</name>
</gene>
<dbReference type="AlphaFoldDB" id="A0ABC8WRE7"/>
<reference evidence="2" key="1">
    <citation type="submission" date="2024-10" db="EMBL/GenBank/DDBJ databases">
        <authorList>
            <person name="Ryan C."/>
        </authorList>
    </citation>
    <scope>NUCLEOTIDE SEQUENCE [LARGE SCALE GENOMIC DNA]</scope>
</reference>
<evidence type="ECO:0000313" key="2">
    <source>
        <dbReference type="EMBL" id="CAL4913652.1"/>
    </source>
</evidence>
<evidence type="ECO:0000259" key="1">
    <source>
        <dbReference type="Pfam" id="PF20241"/>
    </source>
</evidence>
<organism evidence="2 3">
    <name type="scientific">Urochloa decumbens</name>
    <dbReference type="NCBI Taxonomy" id="240449"/>
    <lineage>
        <taxon>Eukaryota</taxon>
        <taxon>Viridiplantae</taxon>
        <taxon>Streptophyta</taxon>
        <taxon>Embryophyta</taxon>
        <taxon>Tracheophyta</taxon>
        <taxon>Spermatophyta</taxon>
        <taxon>Magnoliopsida</taxon>
        <taxon>Liliopsida</taxon>
        <taxon>Poales</taxon>
        <taxon>Poaceae</taxon>
        <taxon>PACMAD clade</taxon>
        <taxon>Panicoideae</taxon>
        <taxon>Panicodae</taxon>
        <taxon>Paniceae</taxon>
        <taxon>Melinidinae</taxon>
        <taxon>Urochloa</taxon>
    </lineage>
</organism>
<proteinExistence type="predicted"/>
<evidence type="ECO:0000313" key="3">
    <source>
        <dbReference type="Proteomes" id="UP001497457"/>
    </source>
</evidence>
<dbReference type="InterPro" id="IPR046533">
    <property type="entry name" value="DUF6598"/>
</dbReference>
<dbReference type="PANTHER" id="PTHR33065">
    <property type="entry name" value="OS07G0486400 PROTEIN"/>
    <property type="match status" value="1"/>
</dbReference>
<name>A0ABC8WRE7_9POAL</name>
<accession>A0ABC8WRE7</accession>
<dbReference type="EMBL" id="OZ075123">
    <property type="protein sequence ID" value="CAL4913652.1"/>
    <property type="molecule type" value="Genomic_DNA"/>
</dbReference>